<keyword evidence="2" id="KW-1185">Reference proteome</keyword>
<protein>
    <recommendedName>
        <fullName evidence="3">RxLR effector protein</fullName>
    </recommendedName>
</protein>
<comment type="caution">
    <text evidence="1">The sequence shown here is derived from an EMBL/GenBank/DDBJ whole genome shotgun (WGS) entry which is preliminary data.</text>
</comment>
<evidence type="ECO:0008006" key="3">
    <source>
        <dbReference type="Google" id="ProtNLM"/>
    </source>
</evidence>
<gene>
    <name evidence="1" type="ORF">PHMEG_00030788</name>
</gene>
<dbReference type="EMBL" id="NBNE01009399">
    <property type="protein sequence ID" value="OWY98444.1"/>
    <property type="molecule type" value="Genomic_DNA"/>
</dbReference>
<proteinExistence type="predicted"/>
<sequence>MTKKLENVELQQWLNGDKTNNEIFKLLKLDKKDDSIFMGQMRSTWDWLNKENLEGPMYLVLQRKFGEEKLKTLIDEAKEVKSTRNFAVNLQEGNWLSEGKIVYDIFKLLKLDEKGNRLFESPMLGTWTSYVTKVEKFKEKPNEFSVISYLEKKFGDVGLARILGTEKQKDNETTVQAVKELQQLQFKQWRDKGVTSKILDKLMLDMADMAANVRVTVDNIDFSKANPSAFDKYILFKSKNQV</sequence>
<dbReference type="AlphaFoldDB" id="A0A225UZQ7"/>
<evidence type="ECO:0000313" key="1">
    <source>
        <dbReference type="EMBL" id="OWY98444.1"/>
    </source>
</evidence>
<evidence type="ECO:0000313" key="2">
    <source>
        <dbReference type="Proteomes" id="UP000198211"/>
    </source>
</evidence>
<name>A0A225UZQ7_9STRA</name>
<dbReference type="OrthoDB" id="93216at2759"/>
<reference evidence="2" key="1">
    <citation type="submission" date="2017-03" db="EMBL/GenBank/DDBJ databases">
        <title>Phytopthora megakarya and P. palmivora, two closely related causual agents of cacao black pod achieved similar genome size and gene model numbers by different mechanisms.</title>
        <authorList>
            <person name="Ali S."/>
            <person name="Shao J."/>
            <person name="Larry D.J."/>
            <person name="Kronmiller B."/>
            <person name="Shen D."/>
            <person name="Strem M.D."/>
            <person name="Melnick R.L."/>
            <person name="Guiltinan M.J."/>
            <person name="Tyler B.M."/>
            <person name="Meinhardt L.W."/>
            <person name="Bailey B.A."/>
        </authorList>
    </citation>
    <scope>NUCLEOTIDE SEQUENCE [LARGE SCALE GENOMIC DNA]</scope>
    <source>
        <strain evidence="2">zdho120</strain>
    </source>
</reference>
<organism evidence="1 2">
    <name type="scientific">Phytophthora megakarya</name>
    <dbReference type="NCBI Taxonomy" id="4795"/>
    <lineage>
        <taxon>Eukaryota</taxon>
        <taxon>Sar</taxon>
        <taxon>Stramenopiles</taxon>
        <taxon>Oomycota</taxon>
        <taxon>Peronosporomycetes</taxon>
        <taxon>Peronosporales</taxon>
        <taxon>Peronosporaceae</taxon>
        <taxon>Phytophthora</taxon>
    </lineage>
</organism>
<dbReference type="Proteomes" id="UP000198211">
    <property type="component" value="Unassembled WGS sequence"/>
</dbReference>
<accession>A0A225UZQ7</accession>